<dbReference type="OrthoDB" id="1121472at2"/>
<name>A0A4V2RQY7_9BACT</name>
<dbReference type="EMBL" id="SLWB01000001">
    <property type="protein sequence ID" value="TCN73201.1"/>
    <property type="molecule type" value="Genomic_DNA"/>
</dbReference>
<dbReference type="PROSITE" id="PS51257">
    <property type="entry name" value="PROKAR_LIPOPROTEIN"/>
    <property type="match status" value="1"/>
</dbReference>
<reference evidence="1 2" key="1">
    <citation type="submission" date="2019-03" db="EMBL/GenBank/DDBJ databases">
        <title>Genomic Encyclopedia of Archaeal and Bacterial Type Strains, Phase II (KMG-II): from individual species to whole genera.</title>
        <authorList>
            <person name="Goeker M."/>
        </authorList>
    </citation>
    <scope>NUCLEOTIDE SEQUENCE [LARGE SCALE GENOMIC DNA]</scope>
    <source>
        <strain evidence="1 2">RL-C</strain>
    </source>
</reference>
<proteinExistence type="predicted"/>
<evidence type="ECO:0000313" key="1">
    <source>
        <dbReference type="EMBL" id="TCN73201.1"/>
    </source>
</evidence>
<keyword evidence="2" id="KW-1185">Reference proteome</keyword>
<comment type="caution">
    <text evidence="1">The sequence shown here is derived from an EMBL/GenBank/DDBJ whole genome shotgun (WGS) entry which is preliminary data.</text>
</comment>
<sequence length="141" mass="15377">MKTRSAIIAIAVLSFLGCAKEEKPVLPQTMVNLAISLTDPSYILLQNPLTAAKVSYFNALPVGYLGNGVIIVNTGTGYNAFDATCTNQDRKSITIVDQFFGECPVCKTRYNLLNGYAEGKGNLHLQRYNVTPNGNTLYVHN</sequence>
<organism evidence="1 2">
    <name type="scientific">Acetobacteroides hydrogenigenes</name>
    <dbReference type="NCBI Taxonomy" id="979970"/>
    <lineage>
        <taxon>Bacteria</taxon>
        <taxon>Pseudomonadati</taxon>
        <taxon>Bacteroidota</taxon>
        <taxon>Bacteroidia</taxon>
        <taxon>Bacteroidales</taxon>
        <taxon>Rikenellaceae</taxon>
        <taxon>Acetobacteroides</taxon>
    </lineage>
</organism>
<dbReference type="AlphaFoldDB" id="A0A4V2RQY7"/>
<dbReference type="Proteomes" id="UP000294830">
    <property type="component" value="Unassembled WGS sequence"/>
</dbReference>
<evidence type="ECO:0008006" key="3">
    <source>
        <dbReference type="Google" id="ProtNLM"/>
    </source>
</evidence>
<accession>A0A4V2RQY7</accession>
<dbReference type="RefSeq" id="WP_131837976.1">
    <property type="nucleotide sequence ID" value="NZ_SLWB01000001.1"/>
</dbReference>
<dbReference type="Gene3D" id="2.102.10.10">
    <property type="entry name" value="Rieske [2Fe-2S] iron-sulphur domain"/>
    <property type="match status" value="1"/>
</dbReference>
<protein>
    <recommendedName>
        <fullName evidence="3">Rieske domain-containing protein</fullName>
    </recommendedName>
</protein>
<dbReference type="InterPro" id="IPR036922">
    <property type="entry name" value="Rieske_2Fe-2S_sf"/>
</dbReference>
<evidence type="ECO:0000313" key="2">
    <source>
        <dbReference type="Proteomes" id="UP000294830"/>
    </source>
</evidence>
<dbReference type="GO" id="GO:0051537">
    <property type="term" value="F:2 iron, 2 sulfur cluster binding"/>
    <property type="evidence" value="ECO:0007669"/>
    <property type="project" value="InterPro"/>
</dbReference>
<gene>
    <name evidence="1" type="ORF">CLV25_101422</name>
</gene>
<dbReference type="SUPFAM" id="SSF50022">
    <property type="entry name" value="ISP domain"/>
    <property type="match status" value="1"/>
</dbReference>